<accession>A0AAV4R6R0</accession>
<dbReference type="EMBL" id="BPLQ01005803">
    <property type="protein sequence ID" value="GIY17374.1"/>
    <property type="molecule type" value="Genomic_DNA"/>
</dbReference>
<proteinExistence type="predicted"/>
<protein>
    <submittedName>
        <fullName evidence="1">Uncharacterized protein</fullName>
    </submittedName>
</protein>
<comment type="caution">
    <text evidence="1">The sequence shown here is derived from an EMBL/GenBank/DDBJ whole genome shotgun (WGS) entry which is preliminary data.</text>
</comment>
<evidence type="ECO:0000313" key="1">
    <source>
        <dbReference type="EMBL" id="GIY17374.1"/>
    </source>
</evidence>
<reference evidence="1 2" key="1">
    <citation type="submission" date="2021-06" db="EMBL/GenBank/DDBJ databases">
        <title>Caerostris darwini draft genome.</title>
        <authorList>
            <person name="Kono N."/>
            <person name="Arakawa K."/>
        </authorList>
    </citation>
    <scope>NUCLEOTIDE SEQUENCE [LARGE SCALE GENOMIC DNA]</scope>
</reference>
<evidence type="ECO:0000313" key="2">
    <source>
        <dbReference type="Proteomes" id="UP001054837"/>
    </source>
</evidence>
<sequence length="216" mass="24949">MVWNDNFIFMKQKSINCFLILYIVSVNQGSPNFPALGPYCLLQSYELKFLMYYFKKKPSYQRALLYLDTRNNSILCRLICPIPHKENVSISCVNSINGSIALKDFQEKEAFMNNFKLLANPRSYELKFLKPHSPKASLNLLLNIWKEIPLATMANLVESMPSVKLDISNGKENIRISCVNSIHKTDILVYNEEQFVCGCTDNCQIVPVDDIKKHYY</sequence>
<keyword evidence="2" id="KW-1185">Reference proteome</keyword>
<name>A0AAV4R6R0_9ARAC</name>
<gene>
    <name evidence="1" type="ORF">CDAR_1581</name>
</gene>
<dbReference type="AlphaFoldDB" id="A0AAV4R6R0"/>
<organism evidence="1 2">
    <name type="scientific">Caerostris darwini</name>
    <dbReference type="NCBI Taxonomy" id="1538125"/>
    <lineage>
        <taxon>Eukaryota</taxon>
        <taxon>Metazoa</taxon>
        <taxon>Ecdysozoa</taxon>
        <taxon>Arthropoda</taxon>
        <taxon>Chelicerata</taxon>
        <taxon>Arachnida</taxon>
        <taxon>Araneae</taxon>
        <taxon>Araneomorphae</taxon>
        <taxon>Entelegynae</taxon>
        <taxon>Araneoidea</taxon>
        <taxon>Araneidae</taxon>
        <taxon>Caerostris</taxon>
    </lineage>
</organism>
<dbReference type="Proteomes" id="UP001054837">
    <property type="component" value="Unassembled WGS sequence"/>
</dbReference>